<evidence type="ECO:0000259" key="2">
    <source>
        <dbReference type="Pfam" id="PF26557"/>
    </source>
</evidence>
<dbReference type="SUPFAM" id="SSF75632">
    <property type="entry name" value="Cullin homology domain"/>
    <property type="match status" value="1"/>
</dbReference>
<dbReference type="InterPro" id="IPR036317">
    <property type="entry name" value="Cullin_homology_sf"/>
</dbReference>
<evidence type="ECO:0000313" key="3">
    <source>
        <dbReference type="EMBL" id="BAB85420.1"/>
    </source>
</evidence>
<dbReference type="InterPro" id="IPR059120">
    <property type="entry name" value="Cullin-like_AB"/>
</dbReference>
<proteinExistence type="predicted"/>
<feature type="compositionally biased region" description="Basic and acidic residues" evidence="1">
    <location>
        <begin position="425"/>
        <end position="449"/>
    </location>
</feature>
<reference evidence="3" key="1">
    <citation type="journal article" date="2002" name="Nature">
        <title>The genome sequence and structure of rice chromosome 1.</title>
        <authorList>
            <person name="Sasaki T."/>
            <person name="Matsumoto T."/>
            <person name="Yamamoto K."/>
            <person name="Sakata K."/>
            <person name="Baba T."/>
            <person name="Katayose Y."/>
            <person name="Wu J."/>
            <person name="Niimura Y."/>
            <person name="Cheng Z."/>
            <person name="Nagamura Y."/>
            <person name="Antonio B.A."/>
            <person name="Kanamori H."/>
            <person name="Hosokawa S."/>
            <person name="Masukawa M."/>
            <person name="Arikawa K."/>
            <person name="Chiden Y."/>
            <person name="Hayashi M."/>
            <person name="Okamoto M."/>
            <person name="Ando T."/>
            <person name="Aoki H."/>
            <person name="Arita K."/>
            <person name="Hamada M."/>
            <person name="Harada C."/>
            <person name="Hijishita S."/>
            <person name="Honda M."/>
            <person name="Ichikawa Y."/>
            <person name="Idonuma A."/>
            <person name="Iijima M."/>
            <person name="Ikeda M."/>
            <person name="Ikeno M."/>
            <person name="Itoh S."/>
            <person name="Itoh T."/>
            <person name="Itoh Y."/>
            <person name="Itoh Y."/>
            <person name="Iwabuchi A."/>
            <person name="Kamiya K."/>
            <person name="Karasawa W."/>
            <person name="Katagiri S."/>
            <person name="Kikuta A."/>
            <person name="Kobayashi N."/>
            <person name="Kono I."/>
            <person name="Machita K."/>
            <person name="Maehara T."/>
            <person name="Mizuno H."/>
            <person name="Mizubayashi T."/>
            <person name="Mukai Y."/>
            <person name="Nagasaki H."/>
            <person name="Nakashima M."/>
            <person name="Nakama Y."/>
            <person name="Nakamichi Y."/>
            <person name="Nakamura M."/>
            <person name="Namiki N."/>
            <person name="Negishi M."/>
            <person name="Ohta I."/>
            <person name="Ono N."/>
            <person name="Saji S."/>
            <person name="Sakai K."/>
            <person name="Shibata M."/>
            <person name="Shimokawa T."/>
            <person name="Shomura A."/>
            <person name="Song J."/>
            <person name="Takazaki Y."/>
            <person name="Terasawa K."/>
            <person name="Tsuji K."/>
            <person name="Waki K."/>
            <person name="Yamagata H."/>
            <person name="Yamane H."/>
            <person name="Yoshiki S."/>
            <person name="Yoshihara R."/>
            <person name="Yukawa K."/>
            <person name="Zhong H."/>
            <person name="Iwama H."/>
            <person name="Endo T."/>
            <person name="Ito H."/>
            <person name="Hahn J.H."/>
            <person name="Kim H.I."/>
            <person name="Eun M.Y."/>
            <person name="Yano M."/>
            <person name="Jiang J."/>
            <person name="Gojobori T."/>
        </authorList>
    </citation>
    <scope>NUCLEOTIDE SEQUENCE [LARGE SCALE GENOMIC DNA]</scope>
</reference>
<accession>Q8S9R0</accession>
<feature type="compositionally biased region" description="Low complexity" evidence="1">
    <location>
        <begin position="240"/>
        <end position="252"/>
    </location>
</feature>
<dbReference type="AlphaFoldDB" id="Q8S9R0"/>
<name>Q8S9R0_ORYSJ</name>
<feature type="region of interest" description="Disordered" evidence="1">
    <location>
        <begin position="177"/>
        <end position="224"/>
    </location>
</feature>
<sequence>MPQGRPEQAKRRRRQVSAVGSGGPADGFGGVGTLYIVANGLTYGDIEQATGIPHADLKRCLQSLACVKSKNVLRKEPMSKIYLKMTLTTMTSPQASWSRCGIQSGVPFAAVSFRMGNSSSDNATVAAHVGDRRGPPRAAARRQGVRRHGEALRHLAELCRDEYPGWGVSGRARLRPAAAASGGQTRPQAGELATTSGVEWGGGGSERARGRQSREAAAAGAPHGAVALEPEAAEVEVEVEATTPTSPSEPSTHALVTPMRRTARARSRAAAPPGTHRFFSSLFFSFSSLFSLHSLPAAGKAAMGEHGCGRRATAERPTPLPPPSLSPAASCRPPPNAYESYGLAARVLATLYAGARALDGAFFLASPGPDRCLQPPTPLLRLLRPRAAARCHSPSAVALARRLPLLQPRSPTDAAPPPAPAAARPEAKRSPRCAHAEREEKKEKRLGCN</sequence>
<dbReference type="Pfam" id="PF26557">
    <property type="entry name" value="Cullin_AB"/>
    <property type="match status" value="1"/>
</dbReference>
<feature type="region of interest" description="Disordered" evidence="1">
    <location>
        <begin position="405"/>
        <end position="449"/>
    </location>
</feature>
<dbReference type="Gene3D" id="3.30.230.130">
    <property type="entry name" value="Cullin, Chain C, Domain 2"/>
    <property type="match status" value="1"/>
</dbReference>
<gene>
    <name evidence="3" type="primary">P0432C03.12</name>
</gene>
<organism evidence="3">
    <name type="scientific">Oryza sativa subsp. japonica</name>
    <name type="common">Rice</name>
    <dbReference type="NCBI Taxonomy" id="39947"/>
    <lineage>
        <taxon>Eukaryota</taxon>
        <taxon>Viridiplantae</taxon>
        <taxon>Streptophyta</taxon>
        <taxon>Embryophyta</taxon>
        <taxon>Tracheophyta</taxon>
        <taxon>Spermatophyta</taxon>
        <taxon>Magnoliopsida</taxon>
        <taxon>Liliopsida</taxon>
        <taxon>Poales</taxon>
        <taxon>Poaceae</taxon>
        <taxon>BOP clade</taxon>
        <taxon>Oryzoideae</taxon>
        <taxon>Oryzeae</taxon>
        <taxon>Oryzinae</taxon>
        <taxon>Oryza</taxon>
        <taxon>Oryza sativa</taxon>
    </lineage>
</organism>
<dbReference type="GO" id="GO:0006511">
    <property type="term" value="P:ubiquitin-dependent protein catabolic process"/>
    <property type="evidence" value="ECO:0007669"/>
    <property type="project" value="InterPro"/>
</dbReference>
<protein>
    <recommendedName>
        <fullName evidence="2">Cullin-like alpha+beta domain-containing protein</fullName>
    </recommendedName>
</protein>
<dbReference type="Proteomes" id="UP000817658">
    <property type="component" value="Chromosome 1"/>
</dbReference>
<dbReference type="EMBL" id="AP004031">
    <property type="protein sequence ID" value="BAB85420.1"/>
    <property type="molecule type" value="Genomic_DNA"/>
</dbReference>
<feature type="compositionally biased region" description="Polar residues" evidence="1">
    <location>
        <begin position="182"/>
        <end position="197"/>
    </location>
</feature>
<feature type="region of interest" description="Disordered" evidence="1">
    <location>
        <begin position="1"/>
        <end position="23"/>
    </location>
</feature>
<feature type="region of interest" description="Disordered" evidence="1">
    <location>
        <begin position="127"/>
        <end position="147"/>
    </location>
</feature>
<evidence type="ECO:0000256" key="1">
    <source>
        <dbReference type="SAM" id="MobiDB-lite"/>
    </source>
</evidence>
<feature type="domain" description="Cullin-like alpha+beta" evidence="2">
    <location>
        <begin position="40"/>
        <end position="81"/>
    </location>
</feature>
<feature type="region of interest" description="Disordered" evidence="1">
    <location>
        <begin position="306"/>
        <end position="331"/>
    </location>
</feature>
<feature type="region of interest" description="Disordered" evidence="1">
    <location>
        <begin position="238"/>
        <end position="258"/>
    </location>
</feature>
<dbReference type="GO" id="GO:0031625">
    <property type="term" value="F:ubiquitin protein ligase binding"/>
    <property type="evidence" value="ECO:0007669"/>
    <property type="project" value="InterPro"/>
</dbReference>